<keyword evidence="3" id="KW-1185">Reference proteome</keyword>
<sequence length="318" mass="33586">MGDDALTRGRETRMVASPHSAGSRERRLPLYLRIRPQSANELGGTRSLQAPQVLSTKQSAPAYSFGGSSGARLVVSPATSPGPVYKVRSTLGTASISFGTAEQRPRAPNQKRFSGHSTSPGPASYTLPPSIGSSMVLGRMRSSRASSFGTAPARGNFLPQSAQTPGAKYDLPRNATREGLRPQLGATWSNQPRYPESAELSSRPGPASYSRPSSIGRGNVESTLRNEPGFGFGTSSRANSDFAAVALRRSKDYPGAGTYMLGSTLGAQLLSNKRSSNGRAFSRADRFKELAVAETFLEGAGYASLGYDTTPGPGQYVV</sequence>
<feature type="region of interest" description="Disordered" evidence="1">
    <location>
        <begin position="1"/>
        <end position="25"/>
    </location>
</feature>
<dbReference type="Proteomes" id="UP000751190">
    <property type="component" value="Unassembled WGS sequence"/>
</dbReference>
<feature type="compositionally biased region" description="Polar residues" evidence="1">
    <location>
        <begin position="111"/>
        <end position="121"/>
    </location>
</feature>
<feature type="region of interest" description="Disordered" evidence="1">
    <location>
        <begin position="97"/>
        <end position="128"/>
    </location>
</feature>
<organism evidence="2 3">
    <name type="scientific">Diacronema lutheri</name>
    <name type="common">Unicellular marine alga</name>
    <name type="synonym">Monochrysis lutheri</name>
    <dbReference type="NCBI Taxonomy" id="2081491"/>
    <lineage>
        <taxon>Eukaryota</taxon>
        <taxon>Haptista</taxon>
        <taxon>Haptophyta</taxon>
        <taxon>Pavlovophyceae</taxon>
        <taxon>Pavlovales</taxon>
        <taxon>Pavlovaceae</taxon>
        <taxon>Diacronema</taxon>
    </lineage>
</organism>
<reference evidence="2" key="1">
    <citation type="submission" date="2021-05" db="EMBL/GenBank/DDBJ databases">
        <title>The genome of the haptophyte Pavlova lutheri (Diacronema luteri, Pavlovales) - a model for lipid biosynthesis in eukaryotic algae.</title>
        <authorList>
            <person name="Hulatt C.J."/>
            <person name="Posewitz M.C."/>
        </authorList>
    </citation>
    <scope>NUCLEOTIDE SEQUENCE</scope>
    <source>
        <strain evidence="2">NIVA-4/92</strain>
    </source>
</reference>
<proteinExistence type="predicted"/>
<dbReference type="OrthoDB" id="429991at2759"/>
<dbReference type="Pfam" id="PF07004">
    <property type="entry name" value="SHIPPO-rpt"/>
    <property type="match status" value="3"/>
</dbReference>
<feature type="region of interest" description="Disordered" evidence="1">
    <location>
        <begin position="146"/>
        <end position="233"/>
    </location>
</feature>
<evidence type="ECO:0000313" key="2">
    <source>
        <dbReference type="EMBL" id="KAG8466040.1"/>
    </source>
</evidence>
<dbReference type="AlphaFoldDB" id="A0A8J6CDM7"/>
<dbReference type="PANTHER" id="PTHR40429">
    <property type="entry name" value="FLAGELLAR ASSOCIATED PROTEIN"/>
    <property type="match status" value="1"/>
</dbReference>
<dbReference type="InterPro" id="IPR010736">
    <property type="entry name" value="SHIPPO-rpt"/>
</dbReference>
<evidence type="ECO:0000313" key="3">
    <source>
        <dbReference type="Proteomes" id="UP000751190"/>
    </source>
</evidence>
<dbReference type="PANTHER" id="PTHR40429:SF1">
    <property type="entry name" value="FLAGELLAR ASSOCIATED PROTEIN"/>
    <property type="match status" value="1"/>
</dbReference>
<dbReference type="EMBL" id="JAGTXO010000009">
    <property type="protein sequence ID" value="KAG8466040.1"/>
    <property type="molecule type" value="Genomic_DNA"/>
</dbReference>
<name>A0A8J6CDM7_DIALT</name>
<protein>
    <submittedName>
        <fullName evidence="2">Uncharacterized protein</fullName>
    </submittedName>
</protein>
<comment type="caution">
    <text evidence="2">The sequence shown here is derived from an EMBL/GenBank/DDBJ whole genome shotgun (WGS) entry which is preliminary data.</text>
</comment>
<gene>
    <name evidence="2" type="ORF">KFE25_005610</name>
</gene>
<feature type="compositionally biased region" description="Basic and acidic residues" evidence="1">
    <location>
        <begin position="1"/>
        <end position="13"/>
    </location>
</feature>
<accession>A0A8J6CDM7</accession>
<evidence type="ECO:0000256" key="1">
    <source>
        <dbReference type="SAM" id="MobiDB-lite"/>
    </source>
</evidence>